<dbReference type="RefSeq" id="WP_229795651.1">
    <property type="nucleotide sequence ID" value="NZ_BMRG01000004.1"/>
</dbReference>
<comment type="caution">
    <text evidence="3">The sequence shown here is derived from an EMBL/GenBank/DDBJ whole genome shotgun (WGS) entry which is preliminary data.</text>
</comment>
<keyword evidence="1" id="KW-0472">Membrane</keyword>
<sequence length="186" mass="20141">MRTSWLRAAALAAAAALALPLATATPALAYEPVEIVHTEQVQVGPYPVTVGFSEWPLRALHSLDFTFMPEGGIADRSGTVELMPDADPSSGETEPLSRHPRKREVWGLDVYALDDPGPWTLRFSVDGPLGRGEGVLPRLSVLEQPGPPMALSWSMSVIPMIMGVLFLVVVWRRSRPGDRIGTAFAT</sequence>
<organism evidence="3 4">
    <name type="scientific">Saccharothrix coeruleofusca</name>
    <dbReference type="NCBI Taxonomy" id="33919"/>
    <lineage>
        <taxon>Bacteria</taxon>
        <taxon>Bacillati</taxon>
        <taxon>Actinomycetota</taxon>
        <taxon>Actinomycetes</taxon>
        <taxon>Pseudonocardiales</taxon>
        <taxon>Pseudonocardiaceae</taxon>
        <taxon>Saccharothrix</taxon>
    </lineage>
</organism>
<evidence type="ECO:0008006" key="5">
    <source>
        <dbReference type="Google" id="ProtNLM"/>
    </source>
</evidence>
<reference evidence="3" key="1">
    <citation type="journal article" date="2014" name="Int. J. Syst. Evol. Microbiol.">
        <title>Complete genome sequence of Corynebacterium casei LMG S-19264T (=DSM 44701T), isolated from a smear-ripened cheese.</title>
        <authorList>
            <consortium name="US DOE Joint Genome Institute (JGI-PGF)"/>
            <person name="Walter F."/>
            <person name="Albersmeier A."/>
            <person name="Kalinowski J."/>
            <person name="Ruckert C."/>
        </authorList>
    </citation>
    <scope>NUCLEOTIDE SEQUENCE</scope>
    <source>
        <strain evidence="3">JCM 3313</strain>
    </source>
</reference>
<feature type="signal peptide" evidence="2">
    <location>
        <begin position="1"/>
        <end position="29"/>
    </location>
</feature>
<dbReference type="Proteomes" id="UP000639606">
    <property type="component" value="Unassembled WGS sequence"/>
</dbReference>
<keyword evidence="2" id="KW-0732">Signal</keyword>
<reference evidence="3" key="2">
    <citation type="submission" date="2020-09" db="EMBL/GenBank/DDBJ databases">
        <authorList>
            <person name="Sun Q."/>
            <person name="Ohkuma M."/>
        </authorList>
    </citation>
    <scope>NUCLEOTIDE SEQUENCE</scope>
    <source>
        <strain evidence="3">JCM 3313</strain>
    </source>
</reference>
<gene>
    <name evidence="3" type="ORF">GCM10010185_29040</name>
</gene>
<evidence type="ECO:0000313" key="4">
    <source>
        <dbReference type="Proteomes" id="UP000639606"/>
    </source>
</evidence>
<dbReference type="AlphaFoldDB" id="A0A918EE53"/>
<accession>A0A918EE53</accession>
<evidence type="ECO:0000256" key="2">
    <source>
        <dbReference type="SAM" id="SignalP"/>
    </source>
</evidence>
<keyword evidence="4" id="KW-1185">Reference proteome</keyword>
<proteinExistence type="predicted"/>
<feature type="transmembrane region" description="Helical" evidence="1">
    <location>
        <begin position="150"/>
        <end position="171"/>
    </location>
</feature>
<keyword evidence="1" id="KW-0812">Transmembrane</keyword>
<feature type="chain" id="PRO_5037618347" description="YtkA-like protein" evidence="2">
    <location>
        <begin position="30"/>
        <end position="186"/>
    </location>
</feature>
<name>A0A918EE53_9PSEU</name>
<dbReference type="EMBL" id="BMRG01000004">
    <property type="protein sequence ID" value="GGP54725.1"/>
    <property type="molecule type" value="Genomic_DNA"/>
</dbReference>
<keyword evidence="1" id="KW-1133">Transmembrane helix</keyword>
<evidence type="ECO:0000313" key="3">
    <source>
        <dbReference type="EMBL" id="GGP54725.1"/>
    </source>
</evidence>
<protein>
    <recommendedName>
        <fullName evidence="5">YtkA-like protein</fullName>
    </recommendedName>
</protein>
<evidence type="ECO:0000256" key="1">
    <source>
        <dbReference type="SAM" id="Phobius"/>
    </source>
</evidence>